<gene>
    <name evidence="1" type="ORF">ABID21_001922</name>
</gene>
<dbReference type="EMBL" id="JBEPLJ010000006">
    <property type="protein sequence ID" value="MET3585813.1"/>
    <property type="molecule type" value="Genomic_DNA"/>
</dbReference>
<evidence type="ECO:0000313" key="2">
    <source>
        <dbReference type="Proteomes" id="UP001549031"/>
    </source>
</evidence>
<accession>A0ABV2H5K2</accession>
<sequence>MADSKRKLVKVVVTQAFRRYKIGDTPMLTAHEAKALEQQGMVKAATQAAEKQIAKASAPAA</sequence>
<proteinExistence type="predicted"/>
<evidence type="ECO:0000313" key="1">
    <source>
        <dbReference type="EMBL" id="MET3585813.1"/>
    </source>
</evidence>
<name>A0ABV2H5K2_9HYPH</name>
<comment type="caution">
    <text evidence="1">The sequence shown here is derived from an EMBL/GenBank/DDBJ whole genome shotgun (WGS) entry which is preliminary data.</text>
</comment>
<dbReference type="RefSeq" id="WP_247243735.1">
    <property type="nucleotide sequence ID" value="NZ_JALJRA010000006.1"/>
</dbReference>
<protein>
    <recommendedName>
        <fullName evidence="3">Mu-like prophage FluMu N-terminal domain-containing protein</fullName>
    </recommendedName>
</protein>
<keyword evidence="2" id="KW-1185">Reference proteome</keyword>
<organism evidence="1 2">
    <name type="scientific">Pseudorhizobium tarimense</name>
    <dbReference type="NCBI Taxonomy" id="1079109"/>
    <lineage>
        <taxon>Bacteria</taxon>
        <taxon>Pseudomonadati</taxon>
        <taxon>Pseudomonadota</taxon>
        <taxon>Alphaproteobacteria</taxon>
        <taxon>Hyphomicrobiales</taxon>
        <taxon>Rhizobiaceae</taxon>
        <taxon>Rhizobium/Agrobacterium group</taxon>
        <taxon>Pseudorhizobium</taxon>
    </lineage>
</organism>
<evidence type="ECO:0008006" key="3">
    <source>
        <dbReference type="Google" id="ProtNLM"/>
    </source>
</evidence>
<dbReference type="Proteomes" id="UP001549031">
    <property type="component" value="Unassembled WGS sequence"/>
</dbReference>
<reference evidence="1 2" key="1">
    <citation type="submission" date="2024-06" db="EMBL/GenBank/DDBJ databases">
        <title>Genomic Encyclopedia of Type Strains, Phase IV (KMG-IV): sequencing the most valuable type-strain genomes for metagenomic binning, comparative biology and taxonomic classification.</title>
        <authorList>
            <person name="Goeker M."/>
        </authorList>
    </citation>
    <scope>NUCLEOTIDE SEQUENCE [LARGE SCALE GENOMIC DNA]</scope>
    <source>
        <strain evidence="1 2">DSM 105042</strain>
    </source>
</reference>